<dbReference type="GO" id="GO:0000976">
    <property type="term" value="F:transcription cis-regulatory region binding"/>
    <property type="evidence" value="ECO:0007669"/>
    <property type="project" value="TreeGrafter"/>
</dbReference>
<dbReference type="Pfam" id="PF00356">
    <property type="entry name" value="LacI"/>
    <property type="match status" value="1"/>
</dbReference>
<name>A0A510V082_9CELL</name>
<evidence type="ECO:0000313" key="6">
    <source>
        <dbReference type="Proteomes" id="UP000321118"/>
    </source>
</evidence>
<dbReference type="AlphaFoldDB" id="A0A510V082"/>
<dbReference type="SMART" id="SM00354">
    <property type="entry name" value="HTH_LACI"/>
    <property type="match status" value="1"/>
</dbReference>
<dbReference type="Gene3D" id="1.10.260.40">
    <property type="entry name" value="lambda repressor-like DNA-binding domains"/>
    <property type="match status" value="1"/>
</dbReference>
<dbReference type="GO" id="GO:0003700">
    <property type="term" value="F:DNA-binding transcription factor activity"/>
    <property type="evidence" value="ECO:0007669"/>
    <property type="project" value="TreeGrafter"/>
</dbReference>
<keyword evidence="1" id="KW-0805">Transcription regulation</keyword>
<dbReference type="PROSITE" id="PS50932">
    <property type="entry name" value="HTH_LACI_2"/>
    <property type="match status" value="1"/>
</dbReference>
<dbReference type="Gene3D" id="3.40.50.2300">
    <property type="match status" value="2"/>
</dbReference>
<evidence type="ECO:0000259" key="4">
    <source>
        <dbReference type="PROSITE" id="PS50932"/>
    </source>
</evidence>
<reference evidence="5 6" key="1">
    <citation type="submission" date="2019-07" db="EMBL/GenBank/DDBJ databases">
        <title>Whole genome shotgun sequence of Cellulomonas xylanilytica NBRC 101102.</title>
        <authorList>
            <person name="Hosoyama A."/>
            <person name="Uohara A."/>
            <person name="Ohji S."/>
            <person name="Ichikawa N."/>
        </authorList>
    </citation>
    <scope>NUCLEOTIDE SEQUENCE [LARGE SCALE GENOMIC DNA]</scope>
    <source>
        <strain evidence="5 6">NBRC 101102</strain>
    </source>
</reference>
<feature type="domain" description="HTH lacI-type" evidence="4">
    <location>
        <begin position="5"/>
        <end position="59"/>
    </location>
</feature>
<dbReference type="PANTHER" id="PTHR30146:SF138">
    <property type="entry name" value="TRANSCRIPTIONAL REGULATORY PROTEIN"/>
    <property type="match status" value="1"/>
</dbReference>
<dbReference type="CDD" id="cd06267">
    <property type="entry name" value="PBP1_LacI_sugar_binding-like"/>
    <property type="match status" value="1"/>
</dbReference>
<gene>
    <name evidence="5" type="ORF">CXY01_08330</name>
</gene>
<dbReference type="RefSeq" id="WP_146925799.1">
    <property type="nucleotide sequence ID" value="NZ_BJUB01000002.1"/>
</dbReference>
<evidence type="ECO:0000313" key="5">
    <source>
        <dbReference type="EMBL" id="GEK20313.1"/>
    </source>
</evidence>
<dbReference type="SUPFAM" id="SSF47413">
    <property type="entry name" value="lambda repressor-like DNA-binding domains"/>
    <property type="match status" value="1"/>
</dbReference>
<dbReference type="EMBL" id="BJUB01000002">
    <property type="protein sequence ID" value="GEK20313.1"/>
    <property type="molecule type" value="Genomic_DNA"/>
</dbReference>
<dbReference type="PANTHER" id="PTHR30146">
    <property type="entry name" value="LACI-RELATED TRANSCRIPTIONAL REPRESSOR"/>
    <property type="match status" value="1"/>
</dbReference>
<keyword evidence="6" id="KW-1185">Reference proteome</keyword>
<dbReference type="CDD" id="cd01392">
    <property type="entry name" value="HTH_LacI"/>
    <property type="match status" value="1"/>
</dbReference>
<keyword evidence="2" id="KW-0238">DNA-binding</keyword>
<dbReference type="InterPro" id="IPR046335">
    <property type="entry name" value="LacI/GalR-like_sensor"/>
</dbReference>
<dbReference type="InterPro" id="IPR000843">
    <property type="entry name" value="HTH_LacI"/>
</dbReference>
<protein>
    <submittedName>
        <fullName evidence="5">LacI family transcriptional regulator</fullName>
    </submittedName>
</protein>
<dbReference type="OrthoDB" id="3258243at2"/>
<dbReference type="InterPro" id="IPR010982">
    <property type="entry name" value="Lambda_DNA-bd_dom_sf"/>
</dbReference>
<dbReference type="SUPFAM" id="SSF53822">
    <property type="entry name" value="Periplasmic binding protein-like I"/>
    <property type="match status" value="1"/>
</dbReference>
<comment type="caution">
    <text evidence="5">The sequence shown here is derived from an EMBL/GenBank/DDBJ whole genome shotgun (WGS) entry which is preliminary data.</text>
</comment>
<evidence type="ECO:0000256" key="1">
    <source>
        <dbReference type="ARBA" id="ARBA00023015"/>
    </source>
</evidence>
<accession>A0A510V082</accession>
<evidence type="ECO:0000256" key="3">
    <source>
        <dbReference type="ARBA" id="ARBA00023163"/>
    </source>
</evidence>
<proteinExistence type="predicted"/>
<keyword evidence="3" id="KW-0804">Transcription</keyword>
<dbReference type="Proteomes" id="UP000321118">
    <property type="component" value="Unassembled WGS sequence"/>
</dbReference>
<dbReference type="InterPro" id="IPR028082">
    <property type="entry name" value="Peripla_BP_I"/>
</dbReference>
<organism evidence="5 6">
    <name type="scientific">Cellulomonas xylanilytica</name>
    <dbReference type="NCBI Taxonomy" id="233583"/>
    <lineage>
        <taxon>Bacteria</taxon>
        <taxon>Bacillati</taxon>
        <taxon>Actinomycetota</taxon>
        <taxon>Actinomycetes</taxon>
        <taxon>Micrococcales</taxon>
        <taxon>Cellulomonadaceae</taxon>
        <taxon>Cellulomonas</taxon>
    </lineage>
</organism>
<evidence type="ECO:0000256" key="2">
    <source>
        <dbReference type="ARBA" id="ARBA00023125"/>
    </source>
</evidence>
<dbReference type="Pfam" id="PF13377">
    <property type="entry name" value="Peripla_BP_3"/>
    <property type="match status" value="1"/>
</dbReference>
<sequence>MTRPPTLRDVAAASGVAISTASRALTKPGRVNERTATRVREAARELGYAPSPTGRALSSGRTRMVALLVPDVTNPYFFGIVRGTAARLRADGYVHVLVDAEESVEAEERALRALRPTVDGAVLAASRLDDDRLTSWSHEFPMVTVNRPVPDQSGVLVDTAGGTGQALAHLASLGHRRVAYAGGPRASWSDRRRRAVLRTAAKRLGVEVVGLGPFVPRREDGAAAADAVLHAEVTAVLAFDDLLAFGILDRLAERGVDVPGAMSVVGCDDVFGADLVRPGLTTIAAPLERAGHAAADLLLARLDPTHPGGSVTVELPTHLVVRGSTGQAPLRVVR</sequence>